<dbReference type="GO" id="GO:0032259">
    <property type="term" value="P:methylation"/>
    <property type="evidence" value="ECO:0007669"/>
    <property type="project" value="UniProtKB-KW"/>
</dbReference>
<dbReference type="PANTHER" id="PTHR43861:SF3">
    <property type="entry name" value="PUTATIVE (AFU_ORTHOLOGUE AFUA_2G14390)-RELATED"/>
    <property type="match status" value="1"/>
</dbReference>
<dbReference type="RefSeq" id="WP_051487968.1">
    <property type="nucleotide sequence ID" value="NZ_AQQW01000025.1"/>
</dbReference>
<dbReference type="Gene3D" id="3.40.50.150">
    <property type="entry name" value="Vaccinia Virus protein VP39"/>
    <property type="match status" value="1"/>
</dbReference>
<evidence type="ECO:0000256" key="2">
    <source>
        <dbReference type="SAM" id="Phobius"/>
    </source>
</evidence>
<organism evidence="4 5">
    <name type="scientific">Roseivivax marinus</name>
    <dbReference type="NCBI Taxonomy" id="1379903"/>
    <lineage>
        <taxon>Bacteria</taxon>
        <taxon>Pseudomonadati</taxon>
        <taxon>Pseudomonadota</taxon>
        <taxon>Alphaproteobacteria</taxon>
        <taxon>Rhodobacterales</taxon>
        <taxon>Roseobacteraceae</taxon>
        <taxon>Roseivivax</taxon>
    </lineage>
</organism>
<proteinExistence type="predicted"/>
<evidence type="ECO:0000313" key="5">
    <source>
        <dbReference type="Proteomes" id="UP000019063"/>
    </source>
</evidence>
<dbReference type="InterPro" id="IPR029063">
    <property type="entry name" value="SAM-dependent_MTases_sf"/>
</dbReference>
<dbReference type="Proteomes" id="UP000019063">
    <property type="component" value="Unassembled WGS sequence"/>
</dbReference>
<keyword evidence="2" id="KW-0472">Membrane</keyword>
<dbReference type="EMBL" id="AQQW01000025">
    <property type="protein sequence ID" value="ETW10752.1"/>
    <property type="molecule type" value="Genomic_DNA"/>
</dbReference>
<name>W4HD82_9RHOB</name>
<comment type="caution">
    <text evidence="4">The sequence shown here is derived from an EMBL/GenBank/DDBJ whole genome shotgun (WGS) entry which is preliminary data.</text>
</comment>
<accession>W4HD82</accession>
<gene>
    <name evidence="4" type="ORF">ATO8_20494</name>
</gene>
<evidence type="ECO:0000259" key="3">
    <source>
        <dbReference type="Pfam" id="PF13649"/>
    </source>
</evidence>
<dbReference type="PANTHER" id="PTHR43861">
    <property type="entry name" value="TRANS-ACONITATE 2-METHYLTRANSFERASE-RELATED"/>
    <property type="match status" value="1"/>
</dbReference>
<evidence type="ECO:0000256" key="1">
    <source>
        <dbReference type="ARBA" id="ARBA00022679"/>
    </source>
</evidence>
<keyword evidence="2" id="KW-1133">Transmembrane helix</keyword>
<sequence>MIAIRSSVAQLALLFLAAAGNGALFVIILRLRFVMEQHLKWLEQTYPAGHVSARGEQWYNRPFLVRSLFQFMLFLAAFLSLILLIATAWTHRGEVFGTMPQDPALTYYEEHAARLADGYETLSLETAHPALLKLIDEHFEGETLAILDVGAGTGRDASWFAAHGHRIVAVEPSEAMQTIGKHLHPSPDIEWRLDSLPELADTSASGETFDLIVLSAVWMHVKPDDRQQALETLVSLLKPGGRIYLTLRIGPSEPERGIYRVSEEALNTQLAELSLEAKKLDEQSDLLGRSNIHWVSIGICAATD</sequence>
<reference evidence="4 5" key="1">
    <citation type="journal article" date="2014" name="Antonie Van Leeuwenhoek">
        <title>Roseivivax atlanticus sp. nov., isolated from surface seawater of the Atlantic Ocean.</title>
        <authorList>
            <person name="Li G."/>
            <person name="Lai Q."/>
            <person name="Liu X."/>
            <person name="Sun F."/>
            <person name="Shao Z."/>
        </authorList>
    </citation>
    <scope>NUCLEOTIDE SEQUENCE [LARGE SCALE GENOMIC DNA]</scope>
    <source>
        <strain evidence="4 5">22II-s10s</strain>
    </source>
</reference>
<dbReference type="InterPro" id="IPR041698">
    <property type="entry name" value="Methyltransf_25"/>
</dbReference>
<feature type="domain" description="Methyltransferase" evidence="3">
    <location>
        <begin position="146"/>
        <end position="241"/>
    </location>
</feature>
<keyword evidence="5" id="KW-1185">Reference proteome</keyword>
<dbReference type="SUPFAM" id="SSF53335">
    <property type="entry name" value="S-adenosyl-L-methionine-dependent methyltransferases"/>
    <property type="match status" value="1"/>
</dbReference>
<protein>
    <submittedName>
        <fullName evidence="4">Type 12 methyltransferase</fullName>
    </submittedName>
</protein>
<dbReference type="AlphaFoldDB" id="W4HD82"/>
<dbReference type="CDD" id="cd02440">
    <property type="entry name" value="AdoMet_MTases"/>
    <property type="match status" value="1"/>
</dbReference>
<evidence type="ECO:0000313" key="4">
    <source>
        <dbReference type="EMBL" id="ETW10752.1"/>
    </source>
</evidence>
<dbReference type="Pfam" id="PF13649">
    <property type="entry name" value="Methyltransf_25"/>
    <property type="match status" value="1"/>
</dbReference>
<keyword evidence="4" id="KW-0489">Methyltransferase</keyword>
<feature type="transmembrane region" description="Helical" evidence="2">
    <location>
        <begin position="12"/>
        <end position="33"/>
    </location>
</feature>
<dbReference type="eggNOG" id="COG0500">
    <property type="taxonomic scope" value="Bacteria"/>
</dbReference>
<dbReference type="STRING" id="1379903.ATO8_20494"/>
<keyword evidence="2" id="KW-0812">Transmembrane</keyword>
<feature type="transmembrane region" description="Helical" evidence="2">
    <location>
        <begin position="68"/>
        <end position="89"/>
    </location>
</feature>
<keyword evidence="1 4" id="KW-0808">Transferase</keyword>
<dbReference type="GO" id="GO:0008168">
    <property type="term" value="F:methyltransferase activity"/>
    <property type="evidence" value="ECO:0007669"/>
    <property type="project" value="UniProtKB-KW"/>
</dbReference>